<name>A0A518HJ34_9BACT</name>
<gene>
    <name evidence="1" type="ORF">Enr13x_07000</name>
</gene>
<sequence length="75" mass="8456">MLETHRIDLQIINAIESIGDGATIPEIHRRINETGADPLSIDAVKRHLPGLGRLCRVRGVQSFRDERLVTVWVTE</sequence>
<dbReference type="Proteomes" id="UP000319004">
    <property type="component" value="Chromosome"/>
</dbReference>
<evidence type="ECO:0000313" key="1">
    <source>
        <dbReference type="EMBL" id="QDV40864.1"/>
    </source>
</evidence>
<accession>A0A518HJ34</accession>
<protein>
    <submittedName>
        <fullName evidence="1">Uncharacterized protein</fullName>
    </submittedName>
</protein>
<reference evidence="1 2" key="1">
    <citation type="submission" date="2019-03" db="EMBL/GenBank/DDBJ databases">
        <title>Deep-cultivation of Planctomycetes and their phenomic and genomic characterization uncovers novel biology.</title>
        <authorList>
            <person name="Wiegand S."/>
            <person name="Jogler M."/>
            <person name="Boedeker C."/>
            <person name="Pinto D."/>
            <person name="Vollmers J."/>
            <person name="Rivas-Marin E."/>
            <person name="Kohn T."/>
            <person name="Peeters S.H."/>
            <person name="Heuer A."/>
            <person name="Rast P."/>
            <person name="Oberbeckmann S."/>
            <person name="Bunk B."/>
            <person name="Jeske O."/>
            <person name="Meyerdierks A."/>
            <person name="Storesund J.E."/>
            <person name="Kallscheuer N."/>
            <person name="Luecker S."/>
            <person name="Lage O.M."/>
            <person name="Pohl T."/>
            <person name="Merkel B.J."/>
            <person name="Hornburger P."/>
            <person name="Mueller R.-W."/>
            <person name="Bruemmer F."/>
            <person name="Labrenz M."/>
            <person name="Spormann A.M."/>
            <person name="Op den Camp H."/>
            <person name="Overmann J."/>
            <person name="Amann R."/>
            <person name="Jetten M.S.M."/>
            <person name="Mascher T."/>
            <person name="Medema M.H."/>
            <person name="Devos D.P."/>
            <person name="Kaster A.-K."/>
            <person name="Ovreas L."/>
            <person name="Rohde M."/>
            <person name="Galperin M.Y."/>
            <person name="Jogler C."/>
        </authorList>
    </citation>
    <scope>NUCLEOTIDE SEQUENCE [LARGE SCALE GENOMIC DNA]</scope>
    <source>
        <strain evidence="1 2">Enr13</strain>
    </source>
</reference>
<dbReference type="AlphaFoldDB" id="A0A518HJ34"/>
<dbReference type="RefSeq" id="WP_145384665.1">
    <property type="nucleotide sequence ID" value="NZ_CP037423.1"/>
</dbReference>
<proteinExistence type="predicted"/>
<dbReference type="EMBL" id="CP037423">
    <property type="protein sequence ID" value="QDV40864.1"/>
    <property type="molecule type" value="Genomic_DNA"/>
</dbReference>
<evidence type="ECO:0000313" key="2">
    <source>
        <dbReference type="Proteomes" id="UP000319004"/>
    </source>
</evidence>
<keyword evidence="2" id="KW-1185">Reference proteome</keyword>
<dbReference type="OrthoDB" id="286254at2"/>
<organism evidence="1 2">
    <name type="scientific">Stieleria neptunia</name>
    <dbReference type="NCBI Taxonomy" id="2527979"/>
    <lineage>
        <taxon>Bacteria</taxon>
        <taxon>Pseudomonadati</taxon>
        <taxon>Planctomycetota</taxon>
        <taxon>Planctomycetia</taxon>
        <taxon>Pirellulales</taxon>
        <taxon>Pirellulaceae</taxon>
        <taxon>Stieleria</taxon>
    </lineage>
</organism>
<dbReference type="KEGG" id="snep:Enr13x_07000"/>